<accession>A0ABN2A523</accession>
<dbReference type="EMBL" id="BAAALX010000004">
    <property type="protein sequence ID" value="GAA1511153.1"/>
    <property type="molecule type" value="Genomic_DNA"/>
</dbReference>
<protein>
    <submittedName>
        <fullName evidence="1">HAD family hydrolase</fullName>
    </submittedName>
</protein>
<dbReference type="InterPro" id="IPR036412">
    <property type="entry name" value="HAD-like_sf"/>
</dbReference>
<organism evidence="1 2">
    <name type="scientific">Brevibacterium permense</name>
    <dbReference type="NCBI Taxonomy" id="234834"/>
    <lineage>
        <taxon>Bacteria</taxon>
        <taxon>Bacillati</taxon>
        <taxon>Actinomycetota</taxon>
        <taxon>Actinomycetes</taxon>
        <taxon>Micrococcales</taxon>
        <taxon>Brevibacteriaceae</taxon>
        <taxon>Brevibacterium</taxon>
    </lineage>
</organism>
<dbReference type="GO" id="GO:0016787">
    <property type="term" value="F:hydrolase activity"/>
    <property type="evidence" value="ECO:0007669"/>
    <property type="project" value="UniProtKB-KW"/>
</dbReference>
<proteinExistence type="predicted"/>
<reference evidence="1 2" key="1">
    <citation type="journal article" date="2019" name="Int. J. Syst. Evol. Microbiol.">
        <title>The Global Catalogue of Microorganisms (GCM) 10K type strain sequencing project: providing services to taxonomists for standard genome sequencing and annotation.</title>
        <authorList>
            <consortium name="The Broad Institute Genomics Platform"/>
            <consortium name="The Broad Institute Genome Sequencing Center for Infectious Disease"/>
            <person name="Wu L."/>
            <person name="Ma J."/>
        </authorList>
    </citation>
    <scope>NUCLEOTIDE SEQUENCE [LARGE SCALE GENOMIC DNA]</scope>
    <source>
        <strain evidence="1 2">JCM 13318</strain>
    </source>
</reference>
<dbReference type="Gene3D" id="3.30.1240.10">
    <property type="match status" value="1"/>
</dbReference>
<name>A0ABN2A523_9MICO</name>
<dbReference type="Proteomes" id="UP001500177">
    <property type="component" value="Unassembled WGS sequence"/>
</dbReference>
<dbReference type="SUPFAM" id="SSF56784">
    <property type="entry name" value="HAD-like"/>
    <property type="match status" value="1"/>
</dbReference>
<dbReference type="PANTHER" id="PTHR10000">
    <property type="entry name" value="PHOSPHOSERINE PHOSPHATASE"/>
    <property type="match status" value="1"/>
</dbReference>
<keyword evidence="2" id="KW-1185">Reference proteome</keyword>
<dbReference type="PANTHER" id="PTHR10000:SF8">
    <property type="entry name" value="HAD SUPERFAMILY HYDROLASE-LIKE, TYPE 3"/>
    <property type="match status" value="1"/>
</dbReference>
<comment type="caution">
    <text evidence="1">The sequence shown here is derived from an EMBL/GenBank/DDBJ whole genome shotgun (WGS) entry which is preliminary data.</text>
</comment>
<evidence type="ECO:0000313" key="2">
    <source>
        <dbReference type="Proteomes" id="UP001500177"/>
    </source>
</evidence>
<gene>
    <name evidence="1" type="ORF">GCM10009690_12860</name>
</gene>
<evidence type="ECO:0000313" key="1">
    <source>
        <dbReference type="EMBL" id="GAA1511153.1"/>
    </source>
</evidence>
<dbReference type="InterPro" id="IPR023214">
    <property type="entry name" value="HAD_sf"/>
</dbReference>
<dbReference type="Gene3D" id="3.40.50.1000">
    <property type="entry name" value="HAD superfamily/HAD-like"/>
    <property type="match status" value="1"/>
</dbReference>
<dbReference type="RefSeq" id="WP_245395899.1">
    <property type="nucleotide sequence ID" value="NZ_BAAALX010000004.1"/>
</dbReference>
<dbReference type="Pfam" id="PF08282">
    <property type="entry name" value="Hydrolase_3"/>
    <property type="match status" value="1"/>
</dbReference>
<sequence length="286" mass="30637">MGDTLTPHLIALDVDGTIVGYDGSLSESVKQVLDRLAEDGHHLVVSTGRALPGALEVVHALDLKHGFIVCSNGSVVVRLDPELPLGWELHHVVSFDPKDALEQMHAALPTALFLVEDPDLHRWASGPFPVGELAESDTLDIVDFDELLTKQATRIVMREVNGTAEEFAAAVDSLGLHEVSYSVGWSNWLDIAPDGVSKASGLEIVAEELGVKHAHTVGAGDGLNDLEMIEWVEHGIVMGQSKDELKVLASVVTDSVDDDGLAVALVDYFSLDTTLLEAEGTTNTRP</sequence>
<keyword evidence="1" id="KW-0378">Hydrolase</keyword>